<dbReference type="AlphaFoldDB" id="A0AAN0T3U0"/>
<dbReference type="EMBL" id="CP010525">
    <property type="protein sequence ID" value="AJO22357.1"/>
    <property type="molecule type" value="Genomic_DNA"/>
</dbReference>
<organism evidence="1 2">
    <name type="scientific">Heyndrickxia coagulans</name>
    <name type="common">Weizmannia coagulans</name>
    <dbReference type="NCBI Taxonomy" id="1398"/>
    <lineage>
        <taxon>Bacteria</taxon>
        <taxon>Bacillati</taxon>
        <taxon>Bacillota</taxon>
        <taxon>Bacilli</taxon>
        <taxon>Bacillales</taxon>
        <taxon>Bacillaceae</taxon>
        <taxon>Heyndrickxia</taxon>
    </lineage>
</organism>
<accession>A0AAN0T3U0</accession>
<reference evidence="2" key="1">
    <citation type="submission" date="2015-01" db="EMBL/GenBank/DDBJ databases">
        <title>Comparative genome analysis of Bacillus coagulans HM-08, Clostridium butyricum HM-68, Bacillus subtilis HM-66 and Bacillus paralicheniformis BL-09.</title>
        <authorList>
            <person name="Zhang H."/>
        </authorList>
    </citation>
    <scope>NUCLEOTIDE SEQUENCE [LARGE SCALE GENOMIC DNA]</scope>
    <source>
        <strain evidence="2">HM-08</strain>
    </source>
</reference>
<keyword evidence="2" id="KW-1185">Reference proteome</keyword>
<sequence>MKFRVKRVKIAYSKTVITVFLREGPLWTWNSNHTYMIRKL</sequence>
<dbReference type="Proteomes" id="UP000032024">
    <property type="component" value="Chromosome"/>
</dbReference>
<proteinExistence type="predicted"/>
<evidence type="ECO:0000313" key="2">
    <source>
        <dbReference type="Proteomes" id="UP000032024"/>
    </source>
</evidence>
<protein>
    <submittedName>
        <fullName evidence="1">Uncharacterized protein</fullName>
    </submittedName>
</protein>
<evidence type="ECO:0000313" key="1">
    <source>
        <dbReference type="EMBL" id="AJO22357.1"/>
    </source>
</evidence>
<gene>
    <name evidence="1" type="ORF">SB48_HM08orf02461</name>
</gene>
<name>A0AAN0T3U0_HEYCO</name>